<feature type="non-terminal residue" evidence="1">
    <location>
        <position position="1"/>
    </location>
</feature>
<dbReference type="AlphaFoldDB" id="A0A3S1BHY3"/>
<proteinExistence type="predicted"/>
<dbReference type="Proteomes" id="UP000271974">
    <property type="component" value="Unassembled WGS sequence"/>
</dbReference>
<evidence type="ECO:0000313" key="1">
    <source>
        <dbReference type="EMBL" id="RUS84287.1"/>
    </source>
</evidence>
<evidence type="ECO:0000313" key="2">
    <source>
        <dbReference type="Proteomes" id="UP000271974"/>
    </source>
</evidence>
<protein>
    <submittedName>
        <fullName evidence="1">Uncharacterized protein</fullName>
    </submittedName>
</protein>
<organism evidence="1 2">
    <name type="scientific">Elysia chlorotica</name>
    <name type="common">Eastern emerald elysia</name>
    <name type="synonym">Sea slug</name>
    <dbReference type="NCBI Taxonomy" id="188477"/>
    <lineage>
        <taxon>Eukaryota</taxon>
        <taxon>Metazoa</taxon>
        <taxon>Spiralia</taxon>
        <taxon>Lophotrochozoa</taxon>
        <taxon>Mollusca</taxon>
        <taxon>Gastropoda</taxon>
        <taxon>Heterobranchia</taxon>
        <taxon>Euthyneura</taxon>
        <taxon>Panpulmonata</taxon>
        <taxon>Sacoglossa</taxon>
        <taxon>Placobranchoidea</taxon>
        <taxon>Plakobranchidae</taxon>
        <taxon>Elysia</taxon>
    </lineage>
</organism>
<dbReference type="EMBL" id="RQTK01000210">
    <property type="protein sequence ID" value="RUS84287.1"/>
    <property type="molecule type" value="Genomic_DNA"/>
</dbReference>
<accession>A0A3S1BHY3</accession>
<name>A0A3S1BHY3_ELYCH</name>
<feature type="non-terminal residue" evidence="1">
    <location>
        <position position="140"/>
    </location>
</feature>
<dbReference type="OrthoDB" id="29460at2759"/>
<keyword evidence="2" id="KW-1185">Reference proteome</keyword>
<dbReference type="Gene3D" id="2.70.130.10">
    <property type="entry name" value="Mannose-6-phosphate receptor binding domain"/>
    <property type="match status" value="1"/>
</dbReference>
<dbReference type="SUPFAM" id="SSF50911">
    <property type="entry name" value="Mannose 6-phosphate receptor domain"/>
    <property type="match status" value="1"/>
</dbReference>
<comment type="caution">
    <text evidence="1">The sequence shown here is derived from an EMBL/GenBank/DDBJ whole genome shotgun (WGS) entry which is preliminary data.</text>
</comment>
<dbReference type="InterPro" id="IPR009011">
    <property type="entry name" value="Man6P_isomerase_rcpt-bd_dom_sf"/>
</dbReference>
<sequence>PECHAHDHRLWRSRLNDTLKDIIKHVDAYNPRVEPSLRPAATLVTNCVGDGPCRCAMSDGTGTVDISSLGNQDGTATFPEEYSYDNTVYAYNPCFPISKGGSCKKSAVCQKQLDESYTDMGQQESAVWAFTGYYSQVTYT</sequence>
<gene>
    <name evidence="1" type="ORF">EGW08_007931</name>
</gene>
<reference evidence="1 2" key="1">
    <citation type="submission" date="2019-01" db="EMBL/GenBank/DDBJ databases">
        <title>A draft genome assembly of the solar-powered sea slug Elysia chlorotica.</title>
        <authorList>
            <person name="Cai H."/>
            <person name="Li Q."/>
            <person name="Fang X."/>
            <person name="Li J."/>
            <person name="Curtis N.E."/>
            <person name="Altenburger A."/>
            <person name="Shibata T."/>
            <person name="Feng M."/>
            <person name="Maeda T."/>
            <person name="Schwartz J.A."/>
            <person name="Shigenobu S."/>
            <person name="Lundholm N."/>
            <person name="Nishiyama T."/>
            <person name="Yang H."/>
            <person name="Hasebe M."/>
            <person name="Li S."/>
            <person name="Pierce S.K."/>
            <person name="Wang J."/>
        </authorList>
    </citation>
    <scope>NUCLEOTIDE SEQUENCE [LARGE SCALE GENOMIC DNA]</scope>
    <source>
        <strain evidence="1">EC2010</strain>
        <tissue evidence="1">Whole organism of an adult</tissue>
    </source>
</reference>